<proteinExistence type="predicted"/>
<reference evidence="2" key="1">
    <citation type="submission" date="2022-11" db="UniProtKB">
        <authorList>
            <consortium name="WormBaseParasite"/>
        </authorList>
    </citation>
    <scope>IDENTIFICATION</scope>
</reference>
<evidence type="ECO:0000313" key="1">
    <source>
        <dbReference type="Proteomes" id="UP000887565"/>
    </source>
</evidence>
<organism evidence="1 2">
    <name type="scientific">Romanomermis culicivorax</name>
    <name type="common">Nematode worm</name>
    <dbReference type="NCBI Taxonomy" id="13658"/>
    <lineage>
        <taxon>Eukaryota</taxon>
        <taxon>Metazoa</taxon>
        <taxon>Ecdysozoa</taxon>
        <taxon>Nematoda</taxon>
        <taxon>Enoplea</taxon>
        <taxon>Dorylaimia</taxon>
        <taxon>Mermithida</taxon>
        <taxon>Mermithoidea</taxon>
        <taxon>Mermithidae</taxon>
        <taxon>Romanomermis</taxon>
    </lineage>
</organism>
<evidence type="ECO:0000313" key="2">
    <source>
        <dbReference type="WBParaSite" id="nRc.2.0.1.t25989-RA"/>
    </source>
</evidence>
<dbReference type="AlphaFoldDB" id="A0A915JIK9"/>
<protein>
    <submittedName>
        <fullName evidence="2">Uncharacterized protein</fullName>
    </submittedName>
</protein>
<name>A0A915JIK9_ROMCU</name>
<accession>A0A915JIK9</accession>
<dbReference type="Proteomes" id="UP000887565">
    <property type="component" value="Unplaced"/>
</dbReference>
<sequence>MQGSMVGASGTATAAGSCGTDIHSSGFVSGGFLRNIDQCLIPGAFIAVGWTGVDFSIGTGARVDMSSSINFKKSVICLVVAVKSAVAVGTGRADTSVDGGSFTIFRSKIGVSKSSSSAGSTSIAEVGGSKSSSAVSMRTEAVVRNGHLYTGTGKENRF</sequence>
<keyword evidence="1" id="KW-1185">Reference proteome</keyword>
<dbReference type="WBParaSite" id="nRc.2.0.1.t25989-RA">
    <property type="protein sequence ID" value="nRc.2.0.1.t25989-RA"/>
    <property type="gene ID" value="nRc.2.0.1.g25989"/>
</dbReference>